<feature type="domain" description="Peroxin/Ferlin" evidence="7">
    <location>
        <begin position="412"/>
        <end position="479"/>
    </location>
</feature>
<feature type="region of interest" description="Disordered" evidence="5">
    <location>
        <begin position="524"/>
        <end position="561"/>
    </location>
</feature>
<reference evidence="11 12" key="1">
    <citation type="submission" date="2019-06" db="EMBL/GenBank/DDBJ databases">
        <authorList>
            <person name="Palmer J.M."/>
        </authorList>
    </citation>
    <scope>NUCLEOTIDE SEQUENCE [LARGE SCALE GENOMIC DNA]</scope>
    <source>
        <strain evidence="9 11">TWF102</strain>
        <strain evidence="10 12">TWF703</strain>
    </source>
</reference>
<dbReference type="InterPro" id="IPR006614">
    <property type="entry name" value="Peroxin/Ferlin"/>
</dbReference>
<dbReference type="Proteomes" id="UP000475325">
    <property type="component" value="Unassembled WGS sequence"/>
</dbReference>
<dbReference type="EMBL" id="WIQZ01000051">
    <property type="protein sequence ID" value="KAF3131023.1"/>
    <property type="molecule type" value="Genomic_DNA"/>
</dbReference>
<dbReference type="GO" id="GO:0005778">
    <property type="term" value="C:peroxisomal membrane"/>
    <property type="evidence" value="ECO:0007669"/>
    <property type="project" value="UniProtKB-ARBA"/>
</dbReference>
<evidence type="ECO:0000256" key="3">
    <source>
        <dbReference type="ARBA" id="ARBA00022989"/>
    </source>
</evidence>
<evidence type="ECO:0000313" key="10">
    <source>
        <dbReference type="EMBL" id="KAF3131023.1"/>
    </source>
</evidence>
<evidence type="ECO:0000259" key="7">
    <source>
        <dbReference type="SMART" id="SM00693"/>
    </source>
</evidence>
<feature type="domain" description="Peroxin/Ferlin" evidence="8">
    <location>
        <begin position="490"/>
        <end position="524"/>
    </location>
</feature>
<evidence type="ECO:0000259" key="8">
    <source>
        <dbReference type="SMART" id="SM00694"/>
    </source>
</evidence>
<keyword evidence="3 6" id="KW-1133">Transmembrane helix</keyword>
<comment type="caution">
    <text evidence="10">The sequence shown here is derived from an EMBL/GenBank/DDBJ whole genome shotgun (WGS) entry which is preliminary data.</text>
</comment>
<dbReference type="Proteomes" id="UP000480548">
    <property type="component" value="Unassembled WGS sequence"/>
</dbReference>
<evidence type="ECO:0000256" key="2">
    <source>
        <dbReference type="ARBA" id="ARBA00022692"/>
    </source>
</evidence>
<dbReference type="PANTHER" id="PTHR31679">
    <property type="entry name" value="PEROXISOMAL MEMBRANE PROTEIN PEX30-RELATED"/>
    <property type="match status" value="1"/>
</dbReference>
<dbReference type="PANTHER" id="PTHR31679:SF2">
    <property type="entry name" value="PEROXISOMAL MEMBRANE PROTEIN PEX30-RELATED"/>
    <property type="match status" value="1"/>
</dbReference>
<dbReference type="GO" id="GO:0007031">
    <property type="term" value="P:peroxisome organization"/>
    <property type="evidence" value="ECO:0007669"/>
    <property type="project" value="TreeGrafter"/>
</dbReference>
<proteinExistence type="predicted"/>
<feature type="transmembrane region" description="Helical" evidence="6">
    <location>
        <begin position="209"/>
        <end position="226"/>
    </location>
</feature>
<evidence type="ECO:0000313" key="11">
    <source>
        <dbReference type="Proteomes" id="UP000475325"/>
    </source>
</evidence>
<feature type="compositionally biased region" description="Polar residues" evidence="5">
    <location>
        <begin position="396"/>
        <end position="407"/>
    </location>
</feature>
<dbReference type="InterPro" id="IPR010482">
    <property type="entry name" value="TECPR1-like_DysF"/>
</dbReference>
<dbReference type="SMART" id="SM00694">
    <property type="entry name" value="DysFC"/>
    <property type="match status" value="1"/>
</dbReference>
<feature type="compositionally biased region" description="Acidic residues" evidence="5">
    <location>
        <begin position="524"/>
        <end position="534"/>
    </location>
</feature>
<evidence type="ECO:0000313" key="12">
    <source>
        <dbReference type="Proteomes" id="UP000480548"/>
    </source>
</evidence>
<accession>A0A7C8JTY6</accession>
<comment type="subcellular location">
    <subcellularLocation>
        <location evidence="1">Endomembrane system</location>
        <topology evidence="1">Multi-pass membrane protein</topology>
    </subcellularLocation>
</comment>
<keyword evidence="2 6" id="KW-0812">Transmembrane</keyword>
<dbReference type="GO" id="GO:0012505">
    <property type="term" value="C:endomembrane system"/>
    <property type="evidence" value="ECO:0007669"/>
    <property type="project" value="UniProtKB-SubCell"/>
</dbReference>
<dbReference type="SMART" id="SM00693">
    <property type="entry name" value="DysFN"/>
    <property type="match status" value="1"/>
</dbReference>
<gene>
    <name evidence="10" type="primary">PEX30</name>
    <name evidence="9" type="synonym">PEX30_1</name>
    <name evidence="9" type="ORF">TWF102_003442</name>
    <name evidence="10" type="ORF">TWF703_008017</name>
</gene>
<evidence type="ECO:0000256" key="6">
    <source>
        <dbReference type="SAM" id="Phobius"/>
    </source>
</evidence>
<feature type="compositionally biased region" description="Low complexity" evidence="5">
    <location>
        <begin position="101"/>
        <end position="120"/>
    </location>
</feature>
<feature type="transmembrane region" description="Helical" evidence="6">
    <location>
        <begin position="280"/>
        <end position="302"/>
    </location>
</feature>
<feature type="region of interest" description="Disordered" evidence="5">
    <location>
        <begin position="350"/>
        <end position="407"/>
    </location>
</feature>
<organism evidence="10 12">
    <name type="scientific">Orbilia oligospora</name>
    <name type="common">Nematode-trapping fungus</name>
    <name type="synonym">Arthrobotrys oligospora</name>
    <dbReference type="NCBI Taxonomy" id="2813651"/>
    <lineage>
        <taxon>Eukaryota</taxon>
        <taxon>Fungi</taxon>
        <taxon>Dikarya</taxon>
        <taxon>Ascomycota</taxon>
        <taxon>Pezizomycotina</taxon>
        <taxon>Orbiliomycetes</taxon>
        <taxon>Orbiliales</taxon>
        <taxon>Orbiliaceae</taxon>
        <taxon>Orbilia</taxon>
    </lineage>
</organism>
<protein>
    <submittedName>
        <fullName evidence="10">Peroxisome-protein</fullName>
    </submittedName>
</protein>
<sequence length="561" mass="62514">MVVMVPAAPAAVVHKPSPAKCKHVAVEVTHYHHHHHFDLNLDISAIPRSLARDSPLLALAQRANSQKFPPPDRVPENAAVPSEVPWLSYMSTPNQQSRRPSSSGGASGSYLAPPDAANNDPNPPTIAPFSKSPSPSERASYHQVFQKSPLLVSTPPQVTKALSQVYPYAKFANQFAGLLTWTTEDPWESFLLVAAFWAVTLYGDLVIKWFGNILIVLVLALGMFARNQTRKDEHPSLDDILDTLQLLSARLAVLTDPFSSLAAFLSVGQSPTTASMGPTLITLFIRILFVSPIWITLCSSPFRIITPRRVVMFVGTTFLSWHSRPARVTRTILWRSAMIRDICERITGLNLTPQEAPEPPPLPPRANALSRKGSDDKSGAHKRTPSSVVASHFKNKSSPLGNLNQNRGTAPGVRFTFSIYENQRRWLGVGWTSSLFAYERPAWTDEHLSACPPVEDFYLPEAKNGMKWRWVESQKWQVEGEEDGKKAGNGWVYYDNKWRNGKRGVDSWSAYTRRRRWYRNAELVEDDAEDDDTGTESIATTENTSATNETTITETEEAPSK</sequence>
<evidence type="ECO:0000313" key="9">
    <source>
        <dbReference type="EMBL" id="KAF3104066.1"/>
    </source>
</evidence>
<dbReference type="Pfam" id="PF06398">
    <property type="entry name" value="Pex24p"/>
    <property type="match status" value="1"/>
</dbReference>
<keyword evidence="4 6" id="KW-0472">Membrane</keyword>
<name>A0A7C8JTY6_ORBOL</name>
<dbReference type="InterPro" id="IPR052646">
    <property type="entry name" value="Peroxisomal_PEX28-32"/>
</dbReference>
<dbReference type="EMBL" id="WIQW01000017">
    <property type="protein sequence ID" value="KAF3104066.1"/>
    <property type="molecule type" value="Genomic_DNA"/>
</dbReference>
<feature type="compositionally biased region" description="Polar residues" evidence="5">
    <location>
        <begin position="90"/>
        <end position="100"/>
    </location>
</feature>
<feature type="compositionally biased region" description="Low complexity" evidence="5">
    <location>
        <begin position="535"/>
        <end position="553"/>
    </location>
</feature>
<evidence type="ECO:0000256" key="1">
    <source>
        <dbReference type="ARBA" id="ARBA00004127"/>
    </source>
</evidence>
<evidence type="ECO:0000256" key="4">
    <source>
        <dbReference type="ARBA" id="ARBA00023136"/>
    </source>
</evidence>
<evidence type="ECO:0000256" key="5">
    <source>
        <dbReference type="SAM" id="MobiDB-lite"/>
    </source>
</evidence>
<dbReference type="AlphaFoldDB" id="A0A7C8JTY6"/>
<feature type="region of interest" description="Disordered" evidence="5">
    <location>
        <begin position="90"/>
        <end position="138"/>
    </location>
</feature>